<accession>A0A967EI58</accession>
<sequence>MTDSTRITSAFPSSGLPLSNDAAPSKPVDAKIWKTATDFESMTIGQMLQPMFDTIDTSKGSFGGGVGESSFRPMLTTEMAKQIEKKGGLGLAPSIYRQMLEIQEKKRDR</sequence>
<organism evidence="3 4">
    <name type="scientific">Acetobacter estunensis</name>
    <dbReference type="NCBI Taxonomy" id="104097"/>
    <lineage>
        <taxon>Bacteria</taxon>
        <taxon>Pseudomonadati</taxon>
        <taxon>Pseudomonadota</taxon>
        <taxon>Alphaproteobacteria</taxon>
        <taxon>Acetobacterales</taxon>
        <taxon>Acetobacteraceae</taxon>
        <taxon>Acetobacter</taxon>
    </lineage>
</organism>
<dbReference type="Pfam" id="PF10135">
    <property type="entry name" value="Rod-binding"/>
    <property type="match status" value="1"/>
</dbReference>
<reference evidence="3" key="1">
    <citation type="submission" date="2019-11" db="EMBL/GenBank/DDBJ databases">
        <title>Description of new Acetobacter species.</title>
        <authorList>
            <person name="Cleenwerck I."/>
            <person name="Sombolestani A.S."/>
        </authorList>
    </citation>
    <scope>NUCLEOTIDE SEQUENCE</scope>
    <source>
        <strain evidence="3">LMG 1626</strain>
    </source>
</reference>
<gene>
    <name evidence="3" type="ORF">GOB87_01595</name>
</gene>
<name>A0A967EI58_9PROT</name>
<dbReference type="Proteomes" id="UP000597459">
    <property type="component" value="Unassembled WGS sequence"/>
</dbReference>
<evidence type="ECO:0000259" key="2">
    <source>
        <dbReference type="Pfam" id="PF10135"/>
    </source>
</evidence>
<evidence type="ECO:0000313" key="4">
    <source>
        <dbReference type="Proteomes" id="UP000597459"/>
    </source>
</evidence>
<keyword evidence="4" id="KW-1185">Reference proteome</keyword>
<proteinExistence type="predicted"/>
<dbReference type="InterPro" id="IPR019301">
    <property type="entry name" value="Flagellar_prot_FlgJ_N"/>
</dbReference>
<evidence type="ECO:0000313" key="3">
    <source>
        <dbReference type="EMBL" id="NHO52659.1"/>
    </source>
</evidence>
<feature type="compositionally biased region" description="Polar residues" evidence="1">
    <location>
        <begin position="1"/>
        <end position="12"/>
    </location>
</feature>
<comment type="caution">
    <text evidence="3">The sequence shown here is derived from an EMBL/GenBank/DDBJ whole genome shotgun (WGS) entry which is preliminary data.</text>
</comment>
<evidence type="ECO:0000256" key="1">
    <source>
        <dbReference type="SAM" id="MobiDB-lite"/>
    </source>
</evidence>
<dbReference type="EMBL" id="WOTH01000002">
    <property type="protein sequence ID" value="NHO52659.1"/>
    <property type="molecule type" value="Genomic_DNA"/>
</dbReference>
<dbReference type="AlphaFoldDB" id="A0A967EI58"/>
<feature type="region of interest" description="Disordered" evidence="1">
    <location>
        <begin position="1"/>
        <end position="25"/>
    </location>
</feature>
<feature type="domain" description="Flagellar protein FlgJ N-terminal" evidence="2">
    <location>
        <begin position="50"/>
        <end position="98"/>
    </location>
</feature>
<protein>
    <submittedName>
        <fullName evidence="3">Chemotaxis protein chel</fullName>
    </submittedName>
</protein>